<dbReference type="Pfam" id="PF00701">
    <property type="entry name" value="DHDPS"/>
    <property type="match status" value="1"/>
</dbReference>
<dbReference type="InterPro" id="IPR013785">
    <property type="entry name" value="Aldolase_TIM"/>
</dbReference>
<organism evidence="9 10">
    <name type="scientific">Loktanella fryxellensis</name>
    <dbReference type="NCBI Taxonomy" id="245187"/>
    <lineage>
        <taxon>Bacteria</taxon>
        <taxon>Pseudomonadati</taxon>
        <taxon>Pseudomonadota</taxon>
        <taxon>Alphaproteobacteria</taxon>
        <taxon>Rhodobacterales</taxon>
        <taxon>Roseobacteraceae</taxon>
        <taxon>Loktanella</taxon>
    </lineage>
</organism>
<sequence>MTPDEIKTALGAGLLSFPVTHFDADGAFNRDSYQRHIAWLSGFDAPVLFAAGGTGEFFSLAPNEVPQIVAAAKEAAPGTAIVSGCGYGTTMAVSIARAAEKAGADGILLLPHYLIDAPQAGLFAHVKAVCDSIDIGVMVYNRDNAVLTTDTLARLCDACPNLIGFKDGTGDIGAVRQVTATLGDRLTYLGGMPTAELFAEAYLGAGFTTYSSAVFNFVPALANRFYAALRAGERTTCEAILRDFFYPFMALRGREKGYAVSAIKAGVRLAGFDAGPVRVPLTDLTGAEVEMLQDLIARNG</sequence>
<dbReference type="Proteomes" id="UP000199585">
    <property type="component" value="Unassembled WGS sequence"/>
</dbReference>
<evidence type="ECO:0000256" key="7">
    <source>
        <dbReference type="PIRSR" id="PIRSR001365-1"/>
    </source>
</evidence>
<dbReference type="InterPro" id="IPR017655">
    <property type="entry name" value="Dehydro-deoxyglucarate_dehyd"/>
</dbReference>
<protein>
    <recommendedName>
        <fullName evidence="5">Probable 5-dehydro-4-deoxyglucarate dehydratase</fullName>
        <ecNumber evidence="5">4.2.1.41</ecNumber>
    </recommendedName>
    <alternativeName>
        <fullName evidence="5">5-keto-4-deoxy-glucarate dehydratase</fullName>
        <shortName evidence="5">KDGDH</shortName>
    </alternativeName>
</protein>
<comment type="pathway">
    <text evidence="2 5">Carbohydrate acid metabolism; D-glucarate degradation; 2,5-dioxopentanoate from D-glucarate: step 2/2.</text>
</comment>
<feature type="active site" description="Proton donor/acceptor" evidence="7">
    <location>
        <position position="140"/>
    </location>
</feature>
<dbReference type="GO" id="GO:0008840">
    <property type="term" value="F:4-hydroxy-tetrahydrodipicolinate synthase activity"/>
    <property type="evidence" value="ECO:0007669"/>
    <property type="project" value="TreeGrafter"/>
</dbReference>
<evidence type="ECO:0000256" key="5">
    <source>
        <dbReference type="HAMAP-Rule" id="MF_00694"/>
    </source>
</evidence>
<evidence type="ECO:0000256" key="6">
    <source>
        <dbReference type="PIRNR" id="PIRNR001365"/>
    </source>
</evidence>
<dbReference type="SUPFAM" id="SSF51569">
    <property type="entry name" value="Aldolase"/>
    <property type="match status" value="1"/>
</dbReference>
<comment type="similarity">
    <text evidence="3 5 6">Belongs to the DapA family.</text>
</comment>
<dbReference type="EC" id="4.2.1.41" evidence="5"/>
<dbReference type="PIRSF" id="PIRSF001365">
    <property type="entry name" value="DHDPS"/>
    <property type="match status" value="1"/>
</dbReference>
<keyword evidence="4 5" id="KW-0456">Lyase</keyword>
<dbReference type="RefSeq" id="WP_089905317.1">
    <property type="nucleotide sequence ID" value="NZ_FOCI01000028.1"/>
</dbReference>
<reference evidence="9 10" key="1">
    <citation type="submission" date="2016-10" db="EMBL/GenBank/DDBJ databases">
        <authorList>
            <person name="de Groot N.N."/>
        </authorList>
    </citation>
    <scope>NUCLEOTIDE SEQUENCE [LARGE SCALE GENOMIC DNA]</scope>
    <source>
        <strain evidence="9 10">DSM 16213</strain>
    </source>
</reference>
<dbReference type="SMART" id="SM01130">
    <property type="entry name" value="DHDPS"/>
    <property type="match status" value="1"/>
</dbReference>
<evidence type="ECO:0000313" key="9">
    <source>
        <dbReference type="EMBL" id="SEN71049.1"/>
    </source>
</evidence>
<dbReference type="NCBIfam" id="NF002958">
    <property type="entry name" value="PRK03620.1"/>
    <property type="match status" value="1"/>
</dbReference>
<dbReference type="Gene3D" id="3.20.20.70">
    <property type="entry name" value="Aldolase class I"/>
    <property type="match status" value="1"/>
</dbReference>
<dbReference type="NCBIfam" id="TIGR03249">
    <property type="entry name" value="KdgD"/>
    <property type="match status" value="1"/>
</dbReference>
<feature type="active site" description="Schiff-base intermediate with substrate" evidence="7">
    <location>
        <position position="166"/>
    </location>
</feature>
<dbReference type="GO" id="GO:0047448">
    <property type="term" value="F:5-dehydro-4-deoxyglucarate dehydratase activity"/>
    <property type="evidence" value="ECO:0007669"/>
    <property type="project" value="UniProtKB-UniRule"/>
</dbReference>
<dbReference type="HAMAP" id="MF_00694">
    <property type="entry name" value="KDGDH"/>
    <property type="match status" value="1"/>
</dbReference>
<evidence type="ECO:0000256" key="8">
    <source>
        <dbReference type="PIRSR" id="PIRSR001365-2"/>
    </source>
</evidence>
<evidence type="ECO:0000256" key="1">
    <source>
        <dbReference type="ARBA" id="ARBA00001446"/>
    </source>
</evidence>
<dbReference type="CDD" id="cd00951">
    <property type="entry name" value="KDGDH"/>
    <property type="match status" value="1"/>
</dbReference>
<name>A0A1H8IRP0_9RHOB</name>
<dbReference type="STRING" id="245187.SAMN04488003_1283"/>
<gene>
    <name evidence="9" type="ORF">SAMN04488003_1283</name>
</gene>
<dbReference type="EMBL" id="FOCI01000028">
    <property type="protein sequence ID" value="SEN71049.1"/>
    <property type="molecule type" value="Genomic_DNA"/>
</dbReference>
<dbReference type="GO" id="GO:0042838">
    <property type="term" value="P:D-glucarate catabolic process"/>
    <property type="evidence" value="ECO:0007669"/>
    <property type="project" value="UniProtKB-UniRule"/>
</dbReference>
<accession>A0A1H8IRP0</accession>
<dbReference type="InterPro" id="IPR002220">
    <property type="entry name" value="DapA-like"/>
</dbReference>
<keyword evidence="10" id="KW-1185">Reference proteome</keyword>
<evidence type="ECO:0000313" key="10">
    <source>
        <dbReference type="Proteomes" id="UP000199585"/>
    </source>
</evidence>
<dbReference type="OrthoDB" id="8995637at2"/>
<dbReference type="PANTHER" id="PTHR12128">
    <property type="entry name" value="DIHYDRODIPICOLINATE SYNTHASE"/>
    <property type="match status" value="1"/>
</dbReference>
<feature type="binding site" evidence="8">
    <location>
        <position position="54"/>
    </location>
    <ligand>
        <name>pyruvate</name>
        <dbReference type="ChEBI" id="CHEBI:15361"/>
    </ligand>
</feature>
<evidence type="ECO:0000256" key="4">
    <source>
        <dbReference type="ARBA" id="ARBA00023239"/>
    </source>
</evidence>
<proteinExistence type="inferred from homology"/>
<dbReference type="AlphaFoldDB" id="A0A1H8IRP0"/>
<dbReference type="UniPathway" id="UPA00564">
    <property type="reaction ID" value="UER00628"/>
</dbReference>
<evidence type="ECO:0000256" key="2">
    <source>
        <dbReference type="ARBA" id="ARBA00004983"/>
    </source>
</evidence>
<dbReference type="PANTHER" id="PTHR12128:SF19">
    <property type="entry name" value="5-DEHYDRO-4-DEOXYGLUCARATE DEHYDRATASE 2-RELATED"/>
    <property type="match status" value="1"/>
</dbReference>
<evidence type="ECO:0000256" key="3">
    <source>
        <dbReference type="ARBA" id="ARBA00007592"/>
    </source>
</evidence>
<comment type="catalytic activity">
    <reaction evidence="1 5">
        <text>5-dehydro-4-deoxy-D-glucarate + H(+) = 2,5-dioxopentanoate + CO2 + H2O</text>
        <dbReference type="Rhea" id="RHEA:24608"/>
        <dbReference type="ChEBI" id="CHEBI:15377"/>
        <dbReference type="ChEBI" id="CHEBI:15378"/>
        <dbReference type="ChEBI" id="CHEBI:16526"/>
        <dbReference type="ChEBI" id="CHEBI:42819"/>
        <dbReference type="ChEBI" id="CHEBI:58136"/>
        <dbReference type="EC" id="4.2.1.41"/>
    </reaction>
</comment>